<evidence type="ECO:0000256" key="1">
    <source>
        <dbReference type="SAM" id="MobiDB-lite"/>
    </source>
</evidence>
<protein>
    <submittedName>
        <fullName evidence="2">Uncharacterized protein</fullName>
    </submittedName>
</protein>
<comment type="caution">
    <text evidence="2">The sequence shown here is derived from an EMBL/GenBank/DDBJ whole genome shotgun (WGS) entry which is preliminary data.</text>
</comment>
<reference evidence="2 3" key="1">
    <citation type="submission" date="2023-08" db="EMBL/GenBank/DDBJ databases">
        <title>A Necator americanus chromosomal reference genome.</title>
        <authorList>
            <person name="Ilik V."/>
            <person name="Petrzelkova K.J."/>
            <person name="Pardy F."/>
            <person name="Fuh T."/>
            <person name="Niatou-Singa F.S."/>
            <person name="Gouil Q."/>
            <person name="Baker L."/>
            <person name="Ritchie M.E."/>
            <person name="Jex A.R."/>
            <person name="Gazzola D."/>
            <person name="Li H."/>
            <person name="Toshio Fujiwara R."/>
            <person name="Zhan B."/>
            <person name="Aroian R.V."/>
            <person name="Pafco B."/>
            <person name="Schwarz E.M."/>
        </authorList>
    </citation>
    <scope>NUCLEOTIDE SEQUENCE [LARGE SCALE GENOMIC DNA]</scope>
    <source>
        <strain evidence="2 3">Aroian</strain>
        <tissue evidence="2">Whole animal</tissue>
    </source>
</reference>
<evidence type="ECO:0000313" key="2">
    <source>
        <dbReference type="EMBL" id="KAK6760954.1"/>
    </source>
</evidence>
<name>A0ABR1EE28_NECAM</name>
<feature type="region of interest" description="Disordered" evidence="1">
    <location>
        <begin position="171"/>
        <end position="199"/>
    </location>
</feature>
<evidence type="ECO:0000313" key="3">
    <source>
        <dbReference type="Proteomes" id="UP001303046"/>
    </source>
</evidence>
<gene>
    <name evidence="2" type="primary">Necator_chrX.g22301</name>
    <name evidence="2" type="ORF">RB195_022140</name>
</gene>
<organism evidence="2 3">
    <name type="scientific">Necator americanus</name>
    <name type="common">Human hookworm</name>
    <dbReference type="NCBI Taxonomy" id="51031"/>
    <lineage>
        <taxon>Eukaryota</taxon>
        <taxon>Metazoa</taxon>
        <taxon>Ecdysozoa</taxon>
        <taxon>Nematoda</taxon>
        <taxon>Chromadorea</taxon>
        <taxon>Rhabditida</taxon>
        <taxon>Rhabditina</taxon>
        <taxon>Rhabditomorpha</taxon>
        <taxon>Strongyloidea</taxon>
        <taxon>Ancylostomatidae</taxon>
        <taxon>Bunostominae</taxon>
        <taxon>Necator</taxon>
    </lineage>
</organism>
<dbReference type="Proteomes" id="UP001303046">
    <property type="component" value="Unassembled WGS sequence"/>
</dbReference>
<proteinExistence type="predicted"/>
<sequence length="338" mass="38234">MMQGKKTKYDVIGLTETRRPHPLNAVYDTGEELFSGTCYSTGVVGVGVPVNTSMPKNIDSCGSRCGATEAIKEDLKERRAEVLAEAAEAGKSVRYARRDFASRNSMMTALRNPKGTTIASRRGMEKIFYDFYSDLFDSHVHLPPHHLRGDGHVIPEVLPSEVRHAIMSVRNRTAPGPDRIRSEEPSASTHQHPGEDLHTLPVGMQGLKKSWMKDSHASKHCFETHRGITRVQDAARSHLLRPEKDLLRPAQYIKHQPSGTNADRIRLSMWMHQLNLQKTMFMRNGWVSDVPFTLNGTNISECTSYVYLGRELNMMNDLTPNWAGGDQRLWERIRALRM</sequence>
<accession>A0ABR1EE28</accession>
<keyword evidence="3" id="KW-1185">Reference proteome</keyword>
<dbReference type="EMBL" id="JAVFWL010000006">
    <property type="protein sequence ID" value="KAK6760954.1"/>
    <property type="molecule type" value="Genomic_DNA"/>
</dbReference>